<dbReference type="RefSeq" id="WP_075316682.1">
    <property type="nucleotide sequence ID" value="NZ_CP032819.1"/>
</dbReference>
<dbReference type="InterPro" id="IPR027417">
    <property type="entry name" value="P-loop_NTPase"/>
</dbReference>
<evidence type="ECO:0000313" key="2">
    <source>
        <dbReference type="EMBL" id="AZS29066.1"/>
    </source>
</evidence>
<proteinExistence type="predicted"/>
<evidence type="ECO:0000259" key="1">
    <source>
        <dbReference type="Pfam" id="PF01656"/>
    </source>
</evidence>
<dbReference type="CDD" id="cd02042">
    <property type="entry name" value="ParAB_family"/>
    <property type="match status" value="1"/>
</dbReference>
<protein>
    <submittedName>
        <fullName evidence="2">ParA family protein</fullName>
    </submittedName>
</protein>
<sequence>MKNEAFKYPANRFGGYLPDRIPEPSDTRLSNDAVIHGFNDFMTQCRHSPVIRIPASPLKRIRDEPDRRRFADADIHVTDSVSEQENNSSTIKTNRTMSNETFVAFATQKGGIGKSTVTALSANYLHNVKGHNVAVMDCDAPQHSIHGLRERETGLIGGSLYFKALACDHFRKIRKNAYPVIASDALNALDDAERMLAAEEVKPDVVFFDMPGTLKSNGVVKTLSQMDYIFAPMSADRFVVESTLQFAVMFRDNLMTTGQAKTKGLYLFWTMVDGREKNGLYDLYEDVIAEMGLPVLSTRLPDSKKFRRDLSEERKSVFRSTIFPMDASLLKGSGIREFSEEISRIIRPQ</sequence>
<dbReference type="Pfam" id="PF01656">
    <property type="entry name" value="CbiA"/>
    <property type="match status" value="1"/>
</dbReference>
<accession>A0A3S9VR76</accession>
<dbReference type="EMBL" id="CP032819">
    <property type="protein sequence ID" value="AZS29066.1"/>
    <property type="molecule type" value="Genomic_DNA"/>
</dbReference>
<evidence type="ECO:0000313" key="3">
    <source>
        <dbReference type="Proteomes" id="UP000270673"/>
    </source>
</evidence>
<organism evidence="2 3">
    <name type="scientific">Butyricimonas faecalis</name>
    <dbReference type="NCBI Taxonomy" id="2093856"/>
    <lineage>
        <taxon>Bacteria</taxon>
        <taxon>Pseudomonadati</taxon>
        <taxon>Bacteroidota</taxon>
        <taxon>Bacteroidia</taxon>
        <taxon>Bacteroidales</taxon>
        <taxon>Odoribacteraceae</taxon>
        <taxon>Butyricimonas</taxon>
    </lineage>
</organism>
<dbReference type="Proteomes" id="UP000270673">
    <property type="component" value="Chromosome"/>
</dbReference>
<dbReference type="SUPFAM" id="SSF52540">
    <property type="entry name" value="P-loop containing nucleoside triphosphate hydrolases"/>
    <property type="match status" value="1"/>
</dbReference>
<reference evidence="2 3" key="1">
    <citation type="submission" date="2018-10" db="EMBL/GenBank/DDBJ databases">
        <title>Butyricimonas faecalis sp. nov., isolated from human faeces and emended description of the genus Butyricimonas.</title>
        <authorList>
            <person name="Le Roy T."/>
            <person name="Van der Smissen P."/>
            <person name="Paquot A."/>
            <person name="Delzenne N."/>
            <person name="Muccioli G."/>
            <person name="Collet J.-F."/>
            <person name="Cani P.D."/>
        </authorList>
    </citation>
    <scope>NUCLEOTIDE SEQUENCE [LARGE SCALE GENOMIC DNA]</scope>
    <source>
        <strain evidence="2 3">H184</strain>
    </source>
</reference>
<dbReference type="InterPro" id="IPR050678">
    <property type="entry name" value="DNA_Partitioning_ATPase"/>
</dbReference>
<gene>
    <name evidence="2" type="ORF">D8S85_05530</name>
</gene>
<feature type="domain" description="CobQ/CobB/MinD/ParA nucleotide binding" evidence="1">
    <location>
        <begin position="103"/>
        <end position="313"/>
    </location>
</feature>
<dbReference type="Gene3D" id="3.40.50.300">
    <property type="entry name" value="P-loop containing nucleotide triphosphate hydrolases"/>
    <property type="match status" value="1"/>
</dbReference>
<keyword evidence="3" id="KW-1185">Reference proteome</keyword>
<dbReference type="PANTHER" id="PTHR13696">
    <property type="entry name" value="P-LOOP CONTAINING NUCLEOSIDE TRIPHOSPHATE HYDROLASE"/>
    <property type="match status" value="1"/>
</dbReference>
<dbReference type="KEGG" id="buy:D8S85_05530"/>
<dbReference type="AlphaFoldDB" id="A0A3S9VR76"/>
<dbReference type="OrthoDB" id="978593at2"/>
<name>A0A3S9VR76_9BACT</name>
<dbReference type="PANTHER" id="PTHR13696:SF52">
    <property type="entry name" value="PARA FAMILY PROTEIN CT_582"/>
    <property type="match status" value="1"/>
</dbReference>
<dbReference type="InterPro" id="IPR002586">
    <property type="entry name" value="CobQ/CobB/MinD/ParA_Nub-bd_dom"/>
</dbReference>
<dbReference type="GeneID" id="69979201"/>